<accession>A0A6B8VC53</accession>
<evidence type="ECO:0000313" key="3">
    <source>
        <dbReference type="Proteomes" id="UP000427071"/>
    </source>
</evidence>
<dbReference type="Proteomes" id="UP000427071">
    <property type="component" value="Chromosome"/>
</dbReference>
<proteinExistence type="predicted"/>
<keyword evidence="1" id="KW-0472">Membrane</keyword>
<dbReference type="KEGG" id="ckw:CKALI_04270"/>
<keyword evidence="1" id="KW-1133">Transmembrane helix</keyword>
<organism evidence="2 3">
    <name type="scientific">Corynebacterium kalinowskii</name>
    <dbReference type="NCBI Taxonomy" id="2675216"/>
    <lineage>
        <taxon>Bacteria</taxon>
        <taxon>Bacillati</taxon>
        <taxon>Actinomycetota</taxon>
        <taxon>Actinomycetes</taxon>
        <taxon>Mycobacteriales</taxon>
        <taxon>Corynebacteriaceae</taxon>
        <taxon>Corynebacterium</taxon>
    </lineage>
</organism>
<name>A0A6B8VC53_9CORY</name>
<sequence>MTERVLGTVYEGRDQGRSMILASSAWFLYIVWVSIADASWSSSMVSALTRFASLWFFVSACLIFLGAMPRYLRVPTRLTVVIALIGAVVQLSGVLKLFQRVPNFGEFEATFYIAQLIYALAVFPFAYCLKNHPLFPKWLALALTLDAVFWIAYYWASVNNFAYLIFEILAWGPSLIIEVLTGFYFVRAGLRLSRMAEPESPSLLKGLSGSGVATY</sequence>
<feature type="transmembrane region" description="Helical" evidence="1">
    <location>
        <begin position="20"/>
        <end position="41"/>
    </location>
</feature>
<dbReference type="AlphaFoldDB" id="A0A6B8VC53"/>
<feature type="transmembrane region" description="Helical" evidence="1">
    <location>
        <begin position="110"/>
        <end position="129"/>
    </location>
</feature>
<feature type="transmembrane region" description="Helical" evidence="1">
    <location>
        <begin position="162"/>
        <end position="186"/>
    </location>
</feature>
<keyword evidence="3" id="KW-1185">Reference proteome</keyword>
<feature type="transmembrane region" description="Helical" evidence="1">
    <location>
        <begin position="47"/>
        <end position="66"/>
    </location>
</feature>
<protein>
    <recommendedName>
        <fullName evidence="4">DUF4386 domain-containing protein</fullName>
    </recommendedName>
</protein>
<dbReference type="EMBL" id="CP046452">
    <property type="protein sequence ID" value="QGU01733.1"/>
    <property type="molecule type" value="Genomic_DNA"/>
</dbReference>
<feature type="transmembrane region" description="Helical" evidence="1">
    <location>
        <begin position="78"/>
        <end position="98"/>
    </location>
</feature>
<evidence type="ECO:0000313" key="2">
    <source>
        <dbReference type="EMBL" id="QGU01733.1"/>
    </source>
</evidence>
<dbReference type="RefSeq" id="WP_156192108.1">
    <property type="nucleotide sequence ID" value="NZ_CP046452.1"/>
</dbReference>
<gene>
    <name evidence="2" type="ORF">CKALI_04270</name>
</gene>
<feature type="transmembrane region" description="Helical" evidence="1">
    <location>
        <begin position="138"/>
        <end position="156"/>
    </location>
</feature>
<evidence type="ECO:0000256" key="1">
    <source>
        <dbReference type="SAM" id="Phobius"/>
    </source>
</evidence>
<reference evidence="3" key="1">
    <citation type="submission" date="2019-11" db="EMBL/GenBank/DDBJ databases">
        <title>Complete genome sequence of Corynebacterium kalinowskii 1959, a novel Corynebacterium species isolated from soil of a small paddock in Vilsendorf, Germany.</title>
        <authorList>
            <person name="Schaffert L."/>
            <person name="Ruwe M."/>
            <person name="Milse J."/>
            <person name="Hanuschka K."/>
            <person name="Ortseifen V."/>
            <person name="Droste J."/>
            <person name="Brandt D."/>
            <person name="Schlueter L."/>
            <person name="Kutter Y."/>
            <person name="Vinke S."/>
            <person name="Viehoefer P."/>
            <person name="Jacob L."/>
            <person name="Luebke N.-C."/>
            <person name="Schulte-Berndt E."/>
            <person name="Hain C."/>
            <person name="Linder M."/>
            <person name="Schmidt P."/>
            <person name="Wollenschlaeger L."/>
            <person name="Luttermann T."/>
            <person name="Thieme E."/>
            <person name="Hassa J."/>
            <person name="Haak M."/>
            <person name="Wittchen M."/>
            <person name="Mentz A."/>
            <person name="Persicke M."/>
            <person name="Busche T."/>
            <person name="Ruckert C."/>
        </authorList>
    </citation>
    <scope>NUCLEOTIDE SEQUENCE [LARGE SCALE GENOMIC DNA]</scope>
    <source>
        <strain evidence="3">1959</strain>
    </source>
</reference>
<keyword evidence="1" id="KW-0812">Transmembrane</keyword>
<evidence type="ECO:0008006" key="4">
    <source>
        <dbReference type="Google" id="ProtNLM"/>
    </source>
</evidence>